<accession>A0ABX0IS18</accession>
<reference evidence="2" key="1">
    <citation type="submission" date="2019-05" db="EMBL/GenBank/DDBJ databases">
        <title>Flavobacterium profundi sp. nov., isolated from a deep-sea seamount.</title>
        <authorList>
            <person name="Zhang D.-C."/>
        </authorList>
    </citation>
    <scope>NUCLEOTIDE SEQUENCE [LARGE SCALE GENOMIC DNA]</scope>
    <source>
        <strain evidence="2">EC11</strain>
    </source>
</reference>
<dbReference type="Proteomes" id="UP000817854">
    <property type="component" value="Unassembled WGS sequence"/>
</dbReference>
<sequence length="285" mass="33129">MGWMLISNKVGVFLLLSFLFNILNIFSQRKIYVFSCNDSLPLSNAILFSKNKKIGQTDSFGKTIIEASVTDFKILKEDFLELDIKSIESDSLVFLKKDTIHNVEKDSKFGLFIKDKLDLFFTKETNFSFNENGVVRFKNIPNKKITEILVEVCDVFGVKNIKYKPFKISIYESDSVSNFMANKLYESEVLYKENNEKYFKYILNRSIQIKSKYIYVSFEILSIDYYVPNFIQSKVGTIAAVPSIKLIKDKNLFSFKFSTPCKSCESNVVFKKINKNFNIKVKYEN</sequence>
<protein>
    <submittedName>
        <fullName evidence="1">Uncharacterized protein</fullName>
    </submittedName>
</protein>
<dbReference type="RefSeq" id="WP_140962989.1">
    <property type="nucleotide sequence ID" value="NZ_VEVQ02000008.1"/>
</dbReference>
<dbReference type="EMBL" id="VEVQ02000008">
    <property type="protein sequence ID" value="NHN26677.1"/>
    <property type="molecule type" value="Genomic_DNA"/>
</dbReference>
<reference evidence="1 2" key="2">
    <citation type="submission" date="2020-02" db="EMBL/GenBank/DDBJ databases">
        <title>Flavobacterium profundi sp. nov., isolated from a deep-sea seamount.</title>
        <authorList>
            <person name="Zhang D.-C."/>
        </authorList>
    </citation>
    <scope>NUCLEOTIDE SEQUENCE [LARGE SCALE GENOMIC DNA]</scope>
    <source>
        <strain evidence="1 2">EC11</strain>
    </source>
</reference>
<keyword evidence="2" id="KW-1185">Reference proteome</keyword>
<evidence type="ECO:0000313" key="1">
    <source>
        <dbReference type="EMBL" id="NHN26677.1"/>
    </source>
</evidence>
<proteinExistence type="predicted"/>
<evidence type="ECO:0000313" key="2">
    <source>
        <dbReference type="Proteomes" id="UP000817854"/>
    </source>
</evidence>
<comment type="caution">
    <text evidence="1">The sequence shown here is derived from an EMBL/GenBank/DDBJ whole genome shotgun (WGS) entry which is preliminary data.</text>
</comment>
<name>A0ABX0IS18_9FLAO</name>
<organism evidence="1 2">
    <name type="scientific">Flavobacterium jejuense</name>
    <dbReference type="NCBI Taxonomy" id="1544455"/>
    <lineage>
        <taxon>Bacteria</taxon>
        <taxon>Pseudomonadati</taxon>
        <taxon>Bacteroidota</taxon>
        <taxon>Flavobacteriia</taxon>
        <taxon>Flavobacteriales</taxon>
        <taxon>Flavobacteriaceae</taxon>
        <taxon>Flavobacterium</taxon>
    </lineage>
</organism>
<gene>
    <name evidence="1" type="ORF">FIA58_013410</name>
</gene>